<name>A0ABD3GGP9_9MARC</name>
<evidence type="ECO:0000313" key="2">
    <source>
        <dbReference type="Proteomes" id="UP001633002"/>
    </source>
</evidence>
<keyword evidence="2" id="KW-1185">Reference proteome</keyword>
<accession>A0ABD3GGP9</accession>
<gene>
    <name evidence="1" type="ORF">R1sor_021289</name>
</gene>
<comment type="caution">
    <text evidence="1">The sequence shown here is derived from an EMBL/GenBank/DDBJ whole genome shotgun (WGS) entry which is preliminary data.</text>
</comment>
<protein>
    <submittedName>
        <fullName evidence="1">Uncharacterized protein</fullName>
    </submittedName>
</protein>
<organism evidence="1 2">
    <name type="scientific">Riccia sorocarpa</name>
    <dbReference type="NCBI Taxonomy" id="122646"/>
    <lineage>
        <taxon>Eukaryota</taxon>
        <taxon>Viridiplantae</taxon>
        <taxon>Streptophyta</taxon>
        <taxon>Embryophyta</taxon>
        <taxon>Marchantiophyta</taxon>
        <taxon>Marchantiopsida</taxon>
        <taxon>Marchantiidae</taxon>
        <taxon>Marchantiales</taxon>
        <taxon>Ricciaceae</taxon>
        <taxon>Riccia</taxon>
    </lineage>
</organism>
<reference evidence="1 2" key="1">
    <citation type="submission" date="2024-09" db="EMBL/GenBank/DDBJ databases">
        <title>Chromosome-scale assembly of Riccia sorocarpa.</title>
        <authorList>
            <person name="Paukszto L."/>
        </authorList>
    </citation>
    <scope>NUCLEOTIDE SEQUENCE [LARGE SCALE GENOMIC DNA]</scope>
    <source>
        <strain evidence="1">LP-2024</strain>
        <tissue evidence="1">Aerial parts of the thallus</tissue>
    </source>
</reference>
<proteinExistence type="predicted"/>
<sequence>MDLEYAAYVVAGGSATLNRAVSPASSLSSSNSEMKQRAMARSVGTQKNTVRHRMTKQEYEMIVSYLEIPDNFAAITGDGRKTIIAGKAWTKMTTFGHMAVTLSAQGFLRIMELLWERNTNVRKPRTMARSVEAQKNAAWHRMTKQEYEMIVSYLEIPDNFATITRDGRKTKIVGKTWTKVMAFGHMAVRSRFPPYNEIVMGKK</sequence>
<evidence type="ECO:0000313" key="1">
    <source>
        <dbReference type="EMBL" id="KAL3678333.1"/>
    </source>
</evidence>
<dbReference type="AlphaFoldDB" id="A0ABD3GGP9"/>
<dbReference type="EMBL" id="JBJQOH010000007">
    <property type="protein sequence ID" value="KAL3678333.1"/>
    <property type="molecule type" value="Genomic_DNA"/>
</dbReference>
<dbReference type="Proteomes" id="UP001633002">
    <property type="component" value="Unassembled WGS sequence"/>
</dbReference>